<dbReference type="SMART" id="SM00355">
    <property type="entry name" value="ZnF_C2H2"/>
    <property type="match status" value="1"/>
</dbReference>
<protein>
    <recommendedName>
        <fullName evidence="2">C2H2-type domain-containing protein</fullName>
    </recommendedName>
</protein>
<dbReference type="GO" id="GO:0008270">
    <property type="term" value="F:zinc ion binding"/>
    <property type="evidence" value="ECO:0007669"/>
    <property type="project" value="UniProtKB-KW"/>
</dbReference>
<dbReference type="AlphaFoldDB" id="A0A165RJ11"/>
<proteinExistence type="predicted"/>
<reference evidence="3 4" key="1">
    <citation type="journal article" date="2016" name="Mol. Biol. Evol.">
        <title>Comparative Genomics of Early-Diverging Mushroom-Forming Fungi Provides Insights into the Origins of Lignocellulose Decay Capabilities.</title>
        <authorList>
            <person name="Nagy L.G."/>
            <person name="Riley R."/>
            <person name="Tritt A."/>
            <person name="Adam C."/>
            <person name="Daum C."/>
            <person name="Floudas D."/>
            <person name="Sun H."/>
            <person name="Yadav J.S."/>
            <person name="Pangilinan J."/>
            <person name="Larsson K.H."/>
            <person name="Matsuura K."/>
            <person name="Barry K."/>
            <person name="Labutti K."/>
            <person name="Kuo R."/>
            <person name="Ohm R.A."/>
            <person name="Bhattacharya S.S."/>
            <person name="Shirouzu T."/>
            <person name="Yoshinaga Y."/>
            <person name="Martin F.M."/>
            <person name="Grigoriev I.V."/>
            <person name="Hibbett D.S."/>
        </authorList>
    </citation>
    <scope>NUCLEOTIDE SEQUENCE [LARGE SCALE GENOMIC DNA]</scope>
    <source>
        <strain evidence="3 4">L-15889</strain>
    </source>
</reference>
<dbReference type="InterPro" id="IPR036236">
    <property type="entry name" value="Znf_C2H2_sf"/>
</dbReference>
<organism evidence="3 4">
    <name type="scientific">Daedalea quercina L-15889</name>
    <dbReference type="NCBI Taxonomy" id="1314783"/>
    <lineage>
        <taxon>Eukaryota</taxon>
        <taxon>Fungi</taxon>
        <taxon>Dikarya</taxon>
        <taxon>Basidiomycota</taxon>
        <taxon>Agaricomycotina</taxon>
        <taxon>Agaricomycetes</taxon>
        <taxon>Polyporales</taxon>
        <taxon>Fomitopsis</taxon>
    </lineage>
</organism>
<keyword evidence="1" id="KW-0862">Zinc</keyword>
<dbReference type="OrthoDB" id="10261408at2759"/>
<dbReference type="SUPFAM" id="SSF57667">
    <property type="entry name" value="beta-beta-alpha zinc fingers"/>
    <property type="match status" value="1"/>
</dbReference>
<keyword evidence="1" id="KW-0479">Metal-binding</keyword>
<keyword evidence="1" id="KW-0863">Zinc-finger</keyword>
<gene>
    <name evidence="3" type="ORF">DAEQUDRAFT_764383</name>
</gene>
<sequence length="86" mass="9304">MPSPISLNPFVVEAATQQSLLESLQEFDALGRAVGTPPLSYGEGPLEPTLPATCYASHAAATILICSICGRQFERDDAYKRHMKSH</sequence>
<feature type="domain" description="C2H2-type" evidence="2">
    <location>
        <begin position="64"/>
        <end position="86"/>
    </location>
</feature>
<evidence type="ECO:0000313" key="3">
    <source>
        <dbReference type="EMBL" id="KZT70815.1"/>
    </source>
</evidence>
<evidence type="ECO:0000313" key="4">
    <source>
        <dbReference type="Proteomes" id="UP000076727"/>
    </source>
</evidence>
<evidence type="ECO:0000256" key="1">
    <source>
        <dbReference type="PROSITE-ProRule" id="PRU00042"/>
    </source>
</evidence>
<keyword evidence="4" id="KW-1185">Reference proteome</keyword>
<name>A0A165RJ11_9APHY</name>
<dbReference type="EMBL" id="KV429049">
    <property type="protein sequence ID" value="KZT70815.1"/>
    <property type="molecule type" value="Genomic_DNA"/>
</dbReference>
<dbReference type="InterPro" id="IPR013087">
    <property type="entry name" value="Znf_C2H2_type"/>
</dbReference>
<dbReference type="PROSITE" id="PS50157">
    <property type="entry name" value="ZINC_FINGER_C2H2_2"/>
    <property type="match status" value="1"/>
</dbReference>
<dbReference type="PROSITE" id="PS00028">
    <property type="entry name" value="ZINC_FINGER_C2H2_1"/>
    <property type="match status" value="1"/>
</dbReference>
<dbReference type="Proteomes" id="UP000076727">
    <property type="component" value="Unassembled WGS sequence"/>
</dbReference>
<dbReference type="Gene3D" id="3.30.160.60">
    <property type="entry name" value="Classic Zinc Finger"/>
    <property type="match status" value="1"/>
</dbReference>
<accession>A0A165RJ11</accession>
<evidence type="ECO:0000259" key="2">
    <source>
        <dbReference type="PROSITE" id="PS50157"/>
    </source>
</evidence>